<dbReference type="InterPro" id="IPR036291">
    <property type="entry name" value="NAD(P)-bd_dom_sf"/>
</dbReference>
<comment type="caution">
    <text evidence="5">The sequence shown here is derived from an EMBL/GenBank/DDBJ whole genome shotgun (WGS) entry which is preliminary data.</text>
</comment>
<dbReference type="PANTHER" id="PTHR44085">
    <property type="entry name" value="SEPIAPTERIN REDUCTASE"/>
    <property type="match status" value="1"/>
</dbReference>
<dbReference type="EMBL" id="CACRXK020019867">
    <property type="protein sequence ID" value="CAB4034152.1"/>
    <property type="molecule type" value="Genomic_DNA"/>
</dbReference>
<reference evidence="5" key="1">
    <citation type="submission" date="2020-04" db="EMBL/GenBank/DDBJ databases">
        <authorList>
            <person name="Alioto T."/>
            <person name="Alioto T."/>
            <person name="Gomez Garrido J."/>
        </authorList>
    </citation>
    <scope>NUCLEOTIDE SEQUENCE</scope>
    <source>
        <strain evidence="5">A484AB</strain>
    </source>
</reference>
<dbReference type="AlphaFoldDB" id="A0A6S7L8B2"/>
<dbReference type="InterPro" id="IPR051721">
    <property type="entry name" value="Biopterin_syn/organic_redct"/>
</dbReference>
<dbReference type="Pfam" id="PF00106">
    <property type="entry name" value="adh_short"/>
    <property type="match status" value="1"/>
</dbReference>
<evidence type="ECO:0000313" key="6">
    <source>
        <dbReference type="Proteomes" id="UP001152795"/>
    </source>
</evidence>
<dbReference type="InterPro" id="IPR002347">
    <property type="entry name" value="SDR_fam"/>
</dbReference>
<dbReference type="PANTHER" id="PTHR44085:SF2">
    <property type="entry name" value="SEPIAPTERIN REDUCTASE"/>
    <property type="match status" value="1"/>
</dbReference>
<protein>
    <submittedName>
        <fullName evidence="5">Uncharacterized protein</fullName>
    </submittedName>
</protein>
<evidence type="ECO:0000256" key="4">
    <source>
        <dbReference type="ARBA" id="ARBA00023002"/>
    </source>
</evidence>
<proteinExistence type="predicted"/>
<keyword evidence="6" id="KW-1185">Reference proteome</keyword>
<evidence type="ECO:0000256" key="3">
    <source>
        <dbReference type="ARBA" id="ARBA00022857"/>
    </source>
</evidence>
<dbReference type="GO" id="GO:0005737">
    <property type="term" value="C:cytoplasm"/>
    <property type="evidence" value="ECO:0007669"/>
    <property type="project" value="UniProtKB-SubCell"/>
</dbReference>
<dbReference type="GO" id="GO:0004757">
    <property type="term" value="F:sepiapterin reductase (NADP+) activity"/>
    <property type="evidence" value="ECO:0007669"/>
    <property type="project" value="TreeGrafter"/>
</dbReference>
<keyword evidence="2" id="KW-0963">Cytoplasm</keyword>
<gene>
    <name evidence="5" type="ORF">PACLA_8A081591</name>
</gene>
<evidence type="ECO:0000256" key="1">
    <source>
        <dbReference type="ARBA" id="ARBA00004496"/>
    </source>
</evidence>
<dbReference type="OrthoDB" id="153074at2759"/>
<organism evidence="5 6">
    <name type="scientific">Paramuricea clavata</name>
    <name type="common">Red gorgonian</name>
    <name type="synonym">Violescent sea-whip</name>
    <dbReference type="NCBI Taxonomy" id="317549"/>
    <lineage>
        <taxon>Eukaryota</taxon>
        <taxon>Metazoa</taxon>
        <taxon>Cnidaria</taxon>
        <taxon>Anthozoa</taxon>
        <taxon>Octocorallia</taxon>
        <taxon>Malacalcyonacea</taxon>
        <taxon>Plexauridae</taxon>
        <taxon>Paramuricea</taxon>
    </lineage>
</organism>
<dbReference type="SUPFAM" id="SSF51735">
    <property type="entry name" value="NAD(P)-binding Rossmann-fold domains"/>
    <property type="match status" value="1"/>
</dbReference>
<accession>A0A6S7L8B2</accession>
<keyword evidence="4" id="KW-0560">Oxidoreductase</keyword>
<dbReference type="Gene3D" id="3.40.50.720">
    <property type="entry name" value="NAD(P)-binding Rossmann-like Domain"/>
    <property type="match status" value="1"/>
</dbReference>
<name>A0A6S7L8B2_PARCT</name>
<keyword evidence="3" id="KW-0521">NADP</keyword>
<dbReference type="PRINTS" id="PR00081">
    <property type="entry name" value="GDHRDH"/>
</dbReference>
<evidence type="ECO:0000256" key="2">
    <source>
        <dbReference type="ARBA" id="ARBA00022490"/>
    </source>
</evidence>
<comment type="subcellular location">
    <subcellularLocation>
        <location evidence="1">Cytoplasm</location>
    </subcellularLocation>
</comment>
<dbReference type="GO" id="GO:0006729">
    <property type="term" value="P:tetrahydrobiopterin biosynthetic process"/>
    <property type="evidence" value="ECO:0007669"/>
    <property type="project" value="TreeGrafter"/>
</dbReference>
<evidence type="ECO:0000313" key="5">
    <source>
        <dbReference type="EMBL" id="CAB4034152.1"/>
    </source>
</evidence>
<dbReference type="Proteomes" id="UP001152795">
    <property type="component" value="Unassembled WGS sequence"/>
</dbReference>
<sequence>MFQSKTFVILTGASKGFGQALACSLAREFSQNIPGKESVLVLVARSKKGLDETRRMVATISSDLNVHVVPGDLSDVSNLDKLTSSIFGIVDPKQFSCAVLINNAGSLGDKIKSIPNHTDVNKIRTYMDLNITSSFYLTSRFINHFSAAKNYVIHISSLCGIQPTPSLSLYCTGKAAKDMFHQVLALESEDIRVLNYAPGPMYTEMFDDIMNNSDSDELRKMFVEMKTE</sequence>
<feature type="non-terminal residue" evidence="5">
    <location>
        <position position="1"/>
    </location>
</feature>